<dbReference type="AlphaFoldDB" id="A0AAJ3NTG8"/>
<dbReference type="InterPro" id="IPR036922">
    <property type="entry name" value="Rieske_2Fe-2S_sf"/>
</dbReference>
<name>A0AAJ3NTG8_9MYCO</name>
<dbReference type="CDD" id="cd03528">
    <property type="entry name" value="Rieske_RO_ferredoxin"/>
    <property type="match status" value="1"/>
</dbReference>
<dbReference type="InterPro" id="IPR017941">
    <property type="entry name" value="Rieske_2Fe-2S"/>
</dbReference>
<dbReference type="GO" id="GO:0051537">
    <property type="term" value="F:2 iron, 2 sulfur cluster binding"/>
    <property type="evidence" value="ECO:0007669"/>
    <property type="project" value="UniProtKB-KW"/>
</dbReference>
<keyword evidence="3" id="KW-0408">Iron</keyword>
<evidence type="ECO:0000256" key="2">
    <source>
        <dbReference type="ARBA" id="ARBA00022723"/>
    </source>
</evidence>
<proteinExistence type="predicted"/>
<dbReference type="Pfam" id="PF00355">
    <property type="entry name" value="Rieske"/>
    <property type="match status" value="1"/>
</dbReference>
<dbReference type="GO" id="GO:0016705">
    <property type="term" value="F:oxidoreductase activity, acting on paired donors, with incorporation or reduction of molecular oxygen"/>
    <property type="evidence" value="ECO:0007669"/>
    <property type="project" value="UniProtKB-ARBA"/>
</dbReference>
<evidence type="ECO:0000259" key="5">
    <source>
        <dbReference type="PROSITE" id="PS51296"/>
    </source>
</evidence>
<dbReference type="Proteomes" id="UP000193387">
    <property type="component" value="Unassembled WGS sequence"/>
</dbReference>
<evidence type="ECO:0000313" key="7">
    <source>
        <dbReference type="Proteomes" id="UP000193387"/>
    </source>
</evidence>
<dbReference type="SUPFAM" id="SSF50022">
    <property type="entry name" value="ISP domain"/>
    <property type="match status" value="1"/>
</dbReference>
<comment type="caution">
    <text evidence="6">The sequence shown here is derived from an EMBL/GenBank/DDBJ whole genome shotgun (WGS) entry which is preliminary data.</text>
</comment>
<dbReference type="GO" id="GO:0046872">
    <property type="term" value="F:metal ion binding"/>
    <property type="evidence" value="ECO:0007669"/>
    <property type="project" value="UniProtKB-KW"/>
</dbReference>
<keyword evidence="7" id="KW-1185">Reference proteome</keyword>
<dbReference type="EMBL" id="LQPR01000013">
    <property type="protein sequence ID" value="ORW73722.1"/>
    <property type="molecule type" value="Genomic_DNA"/>
</dbReference>
<protein>
    <recommendedName>
        <fullName evidence="5">Rieske domain-containing protein</fullName>
    </recommendedName>
</protein>
<keyword evidence="2" id="KW-0479">Metal-binding</keyword>
<sequence>MSRTFELRVDDLADGQLCRLPGAAHVAVYRIGDHFYATQDSCSHEQWSLADDGELEGYEIVCSLHLARFDVRDGRALCLPALQPLRTYPTRVVDGRVLIDVDDADEPTTDQVSADSSPPG</sequence>
<dbReference type="Gene3D" id="2.102.10.10">
    <property type="entry name" value="Rieske [2Fe-2S] iron-sulphur domain"/>
    <property type="match status" value="1"/>
</dbReference>
<organism evidence="6 7">
    <name type="scientific">Mycobacterium saskatchewanense</name>
    <dbReference type="NCBI Taxonomy" id="220927"/>
    <lineage>
        <taxon>Bacteria</taxon>
        <taxon>Bacillati</taxon>
        <taxon>Actinomycetota</taxon>
        <taxon>Actinomycetes</taxon>
        <taxon>Mycobacteriales</taxon>
        <taxon>Mycobacteriaceae</taxon>
        <taxon>Mycobacterium</taxon>
        <taxon>Mycobacterium simiae complex</taxon>
    </lineage>
</organism>
<accession>A0AAJ3NTG8</accession>
<evidence type="ECO:0000256" key="1">
    <source>
        <dbReference type="ARBA" id="ARBA00022714"/>
    </source>
</evidence>
<dbReference type="GO" id="GO:0004497">
    <property type="term" value="F:monooxygenase activity"/>
    <property type="evidence" value="ECO:0007669"/>
    <property type="project" value="UniProtKB-ARBA"/>
</dbReference>
<evidence type="ECO:0000313" key="6">
    <source>
        <dbReference type="EMBL" id="ORW73722.1"/>
    </source>
</evidence>
<keyword evidence="4" id="KW-0411">Iron-sulfur</keyword>
<dbReference type="PROSITE" id="PS51296">
    <property type="entry name" value="RIESKE"/>
    <property type="match status" value="1"/>
</dbReference>
<evidence type="ECO:0000256" key="3">
    <source>
        <dbReference type="ARBA" id="ARBA00023004"/>
    </source>
</evidence>
<gene>
    <name evidence="6" type="ORF">AWC23_06475</name>
</gene>
<keyword evidence="1" id="KW-0001">2Fe-2S</keyword>
<reference evidence="6 7" key="1">
    <citation type="submission" date="2016-01" db="EMBL/GenBank/DDBJ databases">
        <title>The new phylogeny of the genus Mycobacterium.</title>
        <authorList>
            <person name="Tarcisio F."/>
            <person name="Conor M."/>
            <person name="Antonella G."/>
            <person name="Elisabetta G."/>
            <person name="Giulia F.S."/>
            <person name="Sara T."/>
            <person name="Anna F."/>
            <person name="Clotilde B."/>
            <person name="Roberto B."/>
            <person name="Veronica D.S."/>
            <person name="Fabio R."/>
            <person name="Monica P."/>
            <person name="Olivier J."/>
            <person name="Enrico T."/>
            <person name="Nicola S."/>
        </authorList>
    </citation>
    <scope>NUCLEOTIDE SEQUENCE [LARGE SCALE GENOMIC DNA]</scope>
    <source>
        <strain evidence="6 7">DSM 44616</strain>
    </source>
</reference>
<feature type="domain" description="Rieske" evidence="5">
    <location>
        <begin position="4"/>
        <end position="99"/>
    </location>
</feature>
<evidence type="ECO:0000256" key="4">
    <source>
        <dbReference type="ARBA" id="ARBA00023014"/>
    </source>
</evidence>